<evidence type="ECO:0000313" key="4">
    <source>
        <dbReference type="Proteomes" id="UP001183615"/>
    </source>
</evidence>
<dbReference type="InterPro" id="IPR000073">
    <property type="entry name" value="AB_hydrolase_1"/>
</dbReference>
<comment type="caution">
    <text evidence="3">The sequence shown here is derived from an EMBL/GenBank/DDBJ whole genome shotgun (WGS) entry which is preliminary data.</text>
</comment>
<sequence length="339" mass="36404">MTTQGNENARSTEKSGGFGRRAWLRSAGLAGGAAVLSAGAGAGIAGAGDGARDRGRDRRPTTFVLVHGTHSGGVFWAPFARELQLRGHRAIAVDQPYHGAGAFVPESYQRQDLAAMATEPSPLAEVTLDDFERNVTRAVRRAARHGRVVLIGHSMGGLSVSRVAEAVPELVDHIAYMASFCPSPAMPTLTDCMSSPEAASAVSPDAQMIGDLEELGVIRMNWRTGDAHDLDVFKEMICADHSDAAFRTIIGDLQTDESVRVTLDPAVGTAHRWGRVPRSYFLFGRDRMITPELQERMIREADERTPGNPFAVHDFDASHIGPPDPAPVIDVMDRLAAGS</sequence>
<gene>
    <name evidence="3" type="ORF">RM779_10755</name>
</gene>
<dbReference type="InterPro" id="IPR006311">
    <property type="entry name" value="TAT_signal"/>
</dbReference>
<dbReference type="Proteomes" id="UP001183615">
    <property type="component" value="Unassembled WGS sequence"/>
</dbReference>
<dbReference type="Gene3D" id="3.40.50.1820">
    <property type="entry name" value="alpha/beta hydrolase"/>
    <property type="match status" value="1"/>
</dbReference>
<dbReference type="Pfam" id="PF12697">
    <property type="entry name" value="Abhydrolase_6"/>
    <property type="match status" value="1"/>
</dbReference>
<name>A0ABU2S2Z4_9ACTN</name>
<feature type="region of interest" description="Disordered" evidence="1">
    <location>
        <begin position="304"/>
        <end position="326"/>
    </location>
</feature>
<dbReference type="SUPFAM" id="SSF53474">
    <property type="entry name" value="alpha/beta-Hydrolases"/>
    <property type="match status" value="1"/>
</dbReference>
<keyword evidence="4" id="KW-1185">Reference proteome</keyword>
<feature type="domain" description="AB hydrolase-1" evidence="2">
    <location>
        <begin position="63"/>
        <end position="330"/>
    </location>
</feature>
<dbReference type="GO" id="GO:0016787">
    <property type="term" value="F:hydrolase activity"/>
    <property type="evidence" value="ECO:0007669"/>
    <property type="project" value="UniProtKB-KW"/>
</dbReference>
<dbReference type="PROSITE" id="PS51318">
    <property type="entry name" value="TAT"/>
    <property type="match status" value="1"/>
</dbReference>
<dbReference type="RefSeq" id="WP_311617453.1">
    <property type="nucleotide sequence ID" value="NZ_JAVREV010000005.1"/>
</dbReference>
<reference evidence="4" key="1">
    <citation type="submission" date="2023-07" db="EMBL/GenBank/DDBJ databases">
        <title>30 novel species of actinomycetes from the DSMZ collection.</title>
        <authorList>
            <person name="Nouioui I."/>
        </authorList>
    </citation>
    <scope>NUCLEOTIDE SEQUENCE [LARGE SCALE GENOMIC DNA]</scope>
    <source>
        <strain evidence="4">DSM 41886</strain>
    </source>
</reference>
<keyword evidence="3" id="KW-0378">Hydrolase</keyword>
<evidence type="ECO:0000313" key="3">
    <source>
        <dbReference type="EMBL" id="MDT0443071.1"/>
    </source>
</evidence>
<evidence type="ECO:0000256" key="1">
    <source>
        <dbReference type="SAM" id="MobiDB-lite"/>
    </source>
</evidence>
<proteinExistence type="predicted"/>
<organism evidence="3 4">
    <name type="scientific">Streptomyces johnsoniae</name>
    <dbReference type="NCBI Taxonomy" id="3075532"/>
    <lineage>
        <taxon>Bacteria</taxon>
        <taxon>Bacillati</taxon>
        <taxon>Actinomycetota</taxon>
        <taxon>Actinomycetes</taxon>
        <taxon>Kitasatosporales</taxon>
        <taxon>Streptomycetaceae</taxon>
        <taxon>Streptomyces</taxon>
    </lineage>
</organism>
<accession>A0ABU2S2Z4</accession>
<protein>
    <submittedName>
        <fullName evidence="3">Alpha/beta hydrolase</fullName>
    </submittedName>
</protein>
<dbReference type="EMBL" id="JAVREV010000005">
    <property type="protein sequence ID" value="MDT0443071.1"/>
    <property type="molecule type" value="Genomic_DNA"/>
</dbReference>
<dbReference type="InterPro" id="IPR045889">
    <property type="entry name" value="MES/HNL"/>
</dbReference>
<dbReference type="PANTHER" id="PTHR10992">
    <property type="entry name" value="METHYLESTERASE FAMILY MEMBER"/>
    <property type="match status" value="1"/>
</dbReference>
<dbReference type="InterPro" id="IPR029058">
    <property type="entry name" value="AB_hydrolase_fold"/>
</dbReference>
<dbReference type="PANTHER" id="PTHR10992:SF1086">
    <property type="entry name" value="AB HYDROLASE-1 DOMAIN-CONTAINING PROTEIN"/>
    <property type="match status" value="1"/>
</dbReference>
<evidence type="ECO:0000259" key="2">
    <source>
        <dbReference type="Pfam" id="PF12697"/>
    </source>
</evidence>